<dbReference type="AlphaFoldDB" id="A0A8X7C729"/>
<dbReference type="OrthoDB" id="422540at2759"/>
<dbReference type="Proteomes" id="UP000886998">
    <property type="component" value="Unassembled WGS sequence"/>
</dbReference>
<reference evidence="1" key="1">
    <citation type="submission" date="2020-08" db="EMBL/GenBank/DDBJ databases">
        <title>Multicomponent nature underlies the extraordinary mechanical properties of spider dragline silk.</title>
        <authorList>
            <person name="Kono N."/>
            <person name="Nakamura H."/>
            <person name="Mori M."/>
            <person name="Yoshida Y."/>
            <person name="Ohtoshi R."/>
            <person name="Malay A.D."/>
            <person name="Moran D.A.P."/>
            <person name="Tomita M."/>
            <person name="Numata K."/>
            <person name="Arakawa K."/>
        </authorList>
    </citation>
    <scope>NUCLEOTIDE SEQUENCE</scope>
</reference>
<accession>A0A8X7C729</accession>
<sequence>MVERLLRTLKQAIRCHIHKMDGVATSGPVGSTSMHQGGHLNASCAEMVFGKTIVLQENSFEPSSQTPTDPREFLLRLRHSGLLNHPLLPAIHLPCFQHSLKTCSHVFVGVED</sequence>
<dbReference type="EMBL" id="BMAV01011943">
    <property type="protein sequence ID" value="GFY58170.1"/>
    <property type="molecule type" value="Genomic_DNA"/>
</dbReference>
<name>A0A8X7C729_9ARAC</name>
<organism evidence="1 2">
    <name type="scientific">Trichonephila inaurata madagascariensis</name>
    <dbReference type="NCBI Taxonomy" id="2747483"/>
    <lineage>
        <taxon>Eukaryota</taxon>
        <taxon>Metazoa</taxon>
        <taxon>Ecdysozoa</taxon>
        <taxon>Arthropoda</taxon>
        <taxon>Chelicerata</taxon>
        <taxon>Arachnida</taxon>
        <taxon>Araneae</taxon>
        <taxon>Araneomorphae</taxon>
        <taxon>Entelegynae</taxon>
        <taxon>Araneoidea</taxon>
        <taxon>Nephilidae</taxon>
        <taxon>Trichonephila</taxon>
        <taxon>Trichonephila inaurata</taxon>
    </lineage>
</organism>
<evidence type="ECO:0000313" key="2">
    <source>
        <dbReference type="Proteomes" id="UP000886998"/>
    </source>
</evidence>
<proteinExistence type="predicted"/>
<comment type="caution">
    <text evidence="1">The sequence shown here is derived from an EMBL/GenBank/DDBJ whole genome shotgun (WGS) entry which is preliminary data.</text>
</comment>
<evidence type="ECO:0000313" key="1">
    <source>
        <dbReference type="EMBL" id="GFY58170.1"/>
    </source>
</evidence>
<gene>
    <name evidence="1" type="ORF">TNIN_94281</name>
</gene>
<keyword evidence="2" id="KW-1185">Reference proteome</keyword>
<protein>
    <submittedName>
        <fullName evidence="1">Uncharacterized protein</fullName>
    </submittedName>
</protein>